<comment type="caution">
    <text evidence="2">The sequence shown here is derived from an EMBL/GenBank/DDBJ whole genome shotgun (WGS) entry which is preliminary data.</text>
</comment>
<sequence>MSKEEKVCVKVLMNMINYAAKEIAKFNDDYKDKLKGLNELIAWKVGDDISFYTEIKDGDINGSEGTAPTNPTLTFEISDAEVALKTLTGRQDINEMGDKIKILGDIGKAEQLNFILDTVKEYLGDLTK</sequence>
<evidence type="ECO:0000259" key="1">
    <source>
        <dbReference type="Pfam" id="PF02036"/>
    </source>
</evidence>
<dbReference type="InterPro" id="IPR003033">
    <property type="entry name" value="SCP2_sterol-bd_dom"/>
</dbReference>
<accession>X0YGD4</accession>
<feature type="domain" description="SCP2" evidence="1">
    <location>
        <begin position="23"/>
        <end position="117"/>
    </location>
</feature>
<dbReference type="AlphaFoldDB" id="X0YGD4"/>
<protein>
    <recommendedName>
        <fullName evidence="1">SCP2 domain-containing protein</fullName>
    </recommendedName>
</protein>
<name>X0YGD4_9ZZZZ</name>
<proteinExistence type="predicted"/>
<gene>
    <name evidence="2" type="ORF">S01H4_13401</name>
</gene>
<dbReference type="SUPFAM" id="SSF55718">
    <property type="entry name" value="SCP-like"/>
    <property type="match status" value="1"/>
</dbReference>
<dbReference type="Gene3D" id="3.30.1050.10">
    <property type="entry name" value="SCP2 sterol-binding domain"/>
    <property type="match status" value="1"/>
</dbReference>
<reference evidence="2" key="1">
    <citation type="journal article" date="2014" name="Front. Microbiol.">
        <title>High frequency of phylogenetically diverse reductive dehalogenase-homologous genes in deep subseafloor sedimentary metagenomes.</title>
        <authorList>
            <person name="Kawai M."/>
            <person name="Futagami T."/>
            <person name="Toyoda A."/>
            <person name="Takaki Y."/>
            <person name="Nishi S."/>
            <person name="Hori S."/>
            <person name="Arai W."/>
            <person name="Tsubouchi T."/>
            <person name="Morono Y."/>
            <person name="Uchiyama I."/>
            <person name="Ito T."/>
            <person name="Fujiyama A."/>
            <person name="Inagaki F."/>
            <person name="Takami H."/>
        </authorList>
    </citation>
    <scope>NUCLEOTIDE SEQUENCE</scope>
    <source>
        <strain evidence="2">Expedition CK06-06</strain>
    </source>
</reference>
<dbReference type="EMBL" id="BART01005906">
    <property type="protein sequence ID" value="GAG55044.1"/>
    <property type="molecule type" value="Genomic_DNA"/>
</dbReference>
<dbReference type="InterPro" id="IPR036527">
    <property type="entry name" value="SCP2_sterol-bd_dom_sf"/>
</dbReference>
<evidence type="ECO:0000313" key="2">
    <source>
        <dbReference type="EMBL" id="GAG55044.1"/>
    </source>
</evidence>
<organism evidence="2">
    <name type="scientific">marine sediment metagenome</name>
    <dbReference type="NCBI Taxonomy" id="412755"/>
    <lineage>
        <taxon>unclassified sequences</taxon>
        <taxon>metagenomes</taxon>
        <taxon>ecological metagenomes</taxon>
    </lineage>
</organism>
<dbReference type="Pfam" id="PF02036">
    <property type="entry name" value="SCP2"/>
    <property type="match status" value="1"/>
</dbReference>